<dbReference type="PROSITE" id="PS50941">
    <property type="entry name" value="CHIT_BIND_I_2"/>
    <property type="match status" value="2"/>
</dbReference>
<feature type="domain" description="Chitin-binding type-1" evidence="6">
    <location>
        <begin position="541"/>
        <end position="589"/>
    </location>
</feature>
<feature type="region of interest" description="Disordered" evidence="5">
    <location>
        <begin position="449"/>
        <end position="481"/>
    </location>
</feature>
<dbReference type="Proteomes" id="UP000184073">
    <property type="component" value="Unassembled WGS sequence"/>
</dbReference>
<dbReference type="PANTHER" id="PTHR47849:SF8">
    <property type="entry name" value="LECTIN"/>
    <property type="match status" value="1"/>
</dbReference>
<dbReference type="InterPro" id="IPR001002">
    <property type="entry name" value="Chitin-bd_1"/>
</dbReference>
<dbReference type="CDD" id="cd11618">
    <property type="entry name" value="ChtBD1_1"/>
    <property type="match status" value="2"/>
</dbReference>
<keyword evidence="8" id="KW-1185">Reference proteome</keyword>
<dbReference type="AlphaFoldDB" id="A0A1L9PNN5"/>
<feature type="domain" description="Chitin-binding type-1" evidence="6">
    <location>
        <begin position="485"/>
        <end position="532"/>
    </location>
</feature>
<dbReference type="SUPFAM" id="SSF57016">
    <property type="entry name" value="Plant lectins/antimicrobial peptides"/>
    <property type="match status" value="2"/>
</dbReference>
<keyword evidence="1 4" id="KW-0147">Chitin-binding</keyword>
<gene>
    <name evidence="7" type="ORF">ASPVEDRAFT_29659</name>
</gene>
<evidence type="ECO:0000256" key="4">
    <source>
        <dbReference type="PROSITE-ProRule" id="PRU00261"/>
    </source>
</evidence>
<feature type="region of interest" description="Disordered" evidence="5">
    <location>
        <begin position="1"/>
        <end position="23"/>
    </location>
</feature>
<evidence type="ECO:0000259" key="6">
    <source>
        <dbReference type="PROSITE" id="PS50941"/>
    </source>
</evidence>
<evidence type="ECO:0000313" key="7">
    <source>
        <dbReference type="EMBL" id="OJJ03129.1"/>
    </source>
</evidence>
<dbReference type="InterPro" id="IPR036861">
    <property type="entry name" value="Endochitinase-like_sf"/>
</dbReference>
<evidence type="ECO:0000256" key="1">
    <source>
        <dbReference type="ARBA" id="ARBA00022669"/>
    </source>
</evidence>
<dbReference type="STRING" id="1036611.A0A1L9PNN5"/>
<evidence type="ECO:0000256" key="2">
    <source>
        <dbReference type="ARBA" id="ARBA00023026"/>
    </source>
</evidence>
<dbReference type="VEuPathDB" id="FungiDB:ASPVEDRAFT_29659"/>
<protein>
    <recommendedName>
        <fullName evidence="6">Chitin-binding type-1 domain-containing protein</fullName>
    </recommendedName>
</protein>
<sequence length="589" mass="60975">MPKAFQLTKIPPTPMTPTDTDIPIPTTPPSVTFHTTPVPVTIQPQPTYSIDYPDPLIDPAPVTIKANPTPTPSGCTGDKCGRRECIQFGCDGGCGLFGCDSGCDIFGCGGGCGTRGCIPDCLLGSCGGLGCLVPGGCGNTQGSDGGDSSDDCDSPATASACTYLVTSYSAWYLAESSTTTEDTAVTTTPGSPQCSIDPDVSKALSLELAADVTMIDGEQVPIIFAPTNPPGYDGSDFTLTQFGLQETLTVVETVTVTNTPTKTVTVVVPPSAMADCAYWTTDFFYIFEVYNIEGWSTDDGKKLKDEEKGCGALTGWDWDEHTSTSLSRAYFNLPFLMKSGCVERAIVSAGGPKLSCEYQGHASVFANVKRSMEIDPPTPAPPRRRQIISETASLPSLSPITESYTSTADPPLYTPEPWGPGNTEVFTTTIEETSKSTYITEIVFGTGDASTTGTPTSTTKSTSTAITTSTTSSAIPPTPSNPSTDGLCGAANGGQTCLGSSFGECCSGSDYCGDTAEYCGTGCQPEFGTCSPSTGPPVSTDGLCSQMSDPVGAVCEGSAFGDCCSEWGYCGDTNAYCGTGCQEAFGSCA</sequence>
<evidence type="ECO:0000256" key="3">
    <source>
        <dbReference type="ARBA" id="ARBA00023157"/>
    </source>
</evidence>
<reference evidence="8" key="1">
    <citation type="journal article" date="2017" name="Genome Biol.">
        <title>Comparative genomics reveals high biological diversity and specific adaptations in the industrially and medically important fungal genus Aspergillus.</title>
        <authorList>
            <person name="de Vries R.P."/>
            <person name="Riley R."/>
            <person name="Wiebenga A."/>
            <person name="Aguilar-Osorio G."/>
            <person name="Amillis S."/>
            <person name="Uchima C.A."/>
            <person name="Anderluh G."/>
            <person name="Asadollahi M."/>
            <person name="Askin M."/>
            <person name="Barry K."/>
            <person name="Battaglia E."/>
            <person name="Bayram O."/>
            <person name="Benocci T."/>
            <person name="Braus-Stromeyer S.A."/>
            <person name="Caldana C."/>
            <person name="Canovas D."/>
            <person name="Cerqueira G.C."/>
            <person name="Chen F."/>
            <person name="Chen W."/>
            <person name="Choi C."/>
            <person name="Clum A."/>
            <person name="Dos Santos R.A."/>
            <person name="Damasio A.R."/>
            <person name="Diallinas G."/>
            <person name="Emri T."/>
            <person name="Fekete E."/>
            <person name="Flipphi M."/>
            <person name="Freyberg S."/>
            <person name="Gallo A."/>
            <person name="Gournas C."/>
            <person name="Habgood R."/>
            <person name="Hainaut M."/>
            <person name="Harispe M.L."/>
            <person name="Henrissat B."/>
            <person name="Hilden K.S."/>
            <person name="Hope R."/>
            <person name="Hossain A."/>
            <person name="Karabika E."/>
            <person name="Karaffa L."/>
            <person name="Karanyi Z."/>
            <person name="Krasevec N."/>
            <person name="Kuo A."/>
            <person name="Kusch H."/>
            <person name="LaButti K."/>
            <person name="Lagendijk E.L."/>
            <person name="Lapidus A."/>
            <person name="Levasseur A."/>
            <person name="Lindquist E."/>
            <person name="Lipzen A."/>
            <person name="Logrieco A.F."/>
            <person name="MacCabe A."/>
            <person name="Maekelae M.R."/>
            <person name="Malavazi I."/>
            <person name="Melin P."/>
            <person name="Meyer V."/>
            <person name="Mielnichuk N."/>
            <person name="Miskei M."/>
            <person name="Molnar A.P."/>
            <person name="Mule G."/>
            <person name="Ngan C.Y."/>
            <person name="Orejas M."/>
            <person name="Orosz E."/>
            <person name="Ouedraogo J.P."/>
            <person name="Overkamp K.M."/>
            <person name="Park H.-S."/>
            <person name="Perrone G."/>
            <person name="Piumi F."/>
            <person name="Punt P.J."/>
            <person name="Ram A.F."/>
            <person name="Ramon A."/>
            <person name="Rauscher S."/>
            <person name="Record E."/>
            <person name="Riano-Pachon D.M."/>
            <person name="Robert V."/>
            <person name="Roehrig J."/>
            <person name="Ruller R."/>
            <person name="Salamov A."/>
            <person name="Salih N.S."/>
            <person name="Samson R.A."/>
            <person name="Sandor E."/>
            <person name="Sanguinetti M."/>
            <person name="Schuetze T."/>
            <person name="Sepcic K."/>
            <person name="Shelest E."/>
            <person name="Sherlock G."/>
            <person name="Sophianopoulou V."/>
            <person name="Squina F.M."/>
            <person name="Sun H."/>
            <person name="Susca A."/>
            <person name="Todd R.B."/>
            <person name="Tsang A."/>
            <person name="Unkles S.E."/>
            <person name="van de Wiele N."/>
            <person name="van Rossen-Uffink D."/>
            <person name="Oliveira J.V."/>
            <person name="Vesth T.C."/>
            <person name="Visser J."/>
            <person name="Yu J.-H."/>
            <person name="Zhou M."/>
            <person name="Andersen M.R."/>
            <person name="Archer D.B."/>
            <person name="Baker S.E."/>
            <person name="Benoit I."/>
            <person name="Brakhage A.A."/>
            <person name="Braus G.H."/>
            <person name="Fischer R."/>
            <person name="Frisvad J.C."/>
            <person name="Goldman G.H."/>
            <person name="Houbraken J."/>
            <person name="Oakley B."/>
            <person name="Pocsi I."/>
            <person name="Scazzocchio C."/>
            <person name="Seiboth B."/>
            <person name="vanKuyk P.A."/>
            <person name="Wortman J."/>
            <person name="Dyer P.S."/>
            <person name="Grigoriev I.V."/>
        </authorList>
    </citation>
    <scope>NUCLEOTIDE SEQUENCE [LARGE SCALE GENOMIC DNA]</scope>
    <source>
        <strain evidence="8">CBS 583.65</strain>
    </source>
</reference>
<dbReference type="PANTHER" id="PTHR47849">
    <property type="entry name" value="CHITIN-BINDING LECTIN 1"/>
    <property type="match status" value="1"/>
</dbReference>
<dbReference type="OrthoDB" id="5985073at2759"/>
<organism evidence="7 8">
    <name type="scientific">Aspergillus versicolor CBS 583.65</name>
    <dbReference type="NCBI Taxonomy" id="1036611"/>
    <lineage>
        <taxon>Eukaryota</taxon>
        <taxon>Fungi</taxon>
        <taxon>Dikarya</taxon>
        <taxon>Ascomycota</taxon>
        <taxon>Pezizomycotina</taxon>
        <taxon>Eurotiomycetes</taxon>
        <taxon>Eurotiomycetidae</taxon>
        <taxon>Eurotiales</taxon>
        <taxon>Aspergillaceae</taxon>
        <taxon>Aspergillus</taxon>
        <taxon>Aspergillus subgen. Nidulantes</taxon>
    </lineage>
</organism>
<accession>A0A1L9PNN5</accession>
<dbReference type="GeneID" id="63725770"/>
<dbReference type="Gene3D" id="3.30.60.10">
    <property type="entry name" value="Endochitinase-like"/>
    <property type="match status" value="2"/>
</dbReference>
<dbReference type="GO" id="GO:0008061">
    <property type="term" value="F:chitin binding"/>
    <property type="evidence" value="ECO:0007669"/>
    <property type="project" value="UniProtKB-UniRule"/>
</dbReference>
<feature type="compositionally biased region" description="Low complexity" evidence="5">
    <location>
        <begin position="450"/>
        <end position="475"/>
    </location>
</feature>
<dbReference type="EMBL" id="KV878130">
    <property type="protein sequence ID" value="OJJ03129.1"/>
    <property type="molecule type" value="Genomic_DNA"/>
</dbReference>
<dbReference type="Pfam" id="PF00187">
    <property type="entry name" value="Chitin_bind_1"/>
    <property type="match status" value="1"/>
</dbReference>
<proteinExistence type="predicted"/>
<keyword evidence="3 4" id="KW-1015">Disulfide bond</keyword>
<evidence type="ECO:0000256" key="5">
    <source>
        <dbReference type="SAM" id="MobiDB-lite"/>
    </source>
</evidence>
<dbReference type="SMART" id="SM00270">
    <property type="entry name" value="ChtBD1"/>
    <property type="match status" value="2"/>
</dbReference>
<feature type="disulfide bond" evidence="4">
    <location>
        <begin position="563"/>
        <end position="577"/>
    </location>
</feature>
<feature type="disulfide bond" evidence="4">
    <location>
        <begin position="505"/>
        <end position="519"/>
    </location>
</feature>
<name>A0A1L9PNN5_ASPVE</name>
<keyword evidence="2" id="KW-0843">Virulence</keyword>
<evidence type="ECO:0000313" key="8">
    <source>
        <dbReference type="Proteomes" id="UP000184073"/>
    </source>
</evidence>
<comment type="caution">
    <text evidence="4">Lacks conserved residue(s) required for the propagation of feature annotation.</text>
</comment>
<dbReference type="RefSeq" id="XP_040668891.1">
    <property type="nucleotide sequence ID" value="XM_040810259.1"/>
</dbReference>